<dbReference type="InterPro" id="IPR014352">
    <property type="entry name" value="FERM/acyl-CoA-bd_prot_sf"/>
</dbReference>
<dbReference type="EMBL" id="ML001462">
    <property type="protein sequence ID" value="RKO83252.1"/>
    <property type="molecule type" value="Genomic_DNA"/>
</dbReference>
<dbReference type="InterPro" id="IPR035984">
    <property type="entry name" value="Acyl-CoA-binding_sf"/>
</dbReference>
<accession>A0A4P9VVU2</accession>
<evidence type="ECO:0000313" key="4">
    <source>
        <dbReference type="Proteomes" id="UP000269721"/>
    </source>
</evidence>
<feature type="region of interest" description="Disordered" evidence="1">
    <location>
        <begin position="22"/>
        <end position="52"/>
    </location>
</feature>
<feature type="non-terminal residue" evidence="3">
    <location>
        <position position="216"/>
    </location>
</feature>
<proteinExistence type="predicted"/>
<dbReference type="OrthoDB" id="346910at2759"/>
<protein>
    <recommendedName>
        <fullName evidence="2">ACB domain-containing protein</fullName>
    </recommendedName>
</protein>
<evidence type="ECO:0000259" key="2">
    <source>
        <dbReference type="PROSITE" id="PS51228"/>
    </source>
</evidence>
<dbReference type="SUPFAM" id="SSF47027">
    <property type="entry name" value="Acyl-CoA binding protein"/>
    <property type="match status" value="1"/>
</dbReference>
<dbReference type="InterPro" id="IPR000582">
    <property type="entry name" value="Acyl-CoA-binding_protein"/>
</dbReference>
<name>A0A4P9VVU2_9FUNG</name>
<organism evidence="3 4">
    <name type="scientific">Blyttiomyces helicus</name>
    <dbReference type="NCBI Taxonomy" id="388810"/>
    <lineage>
        <taxon>Eukaryota</taxon>
        <taxon>Fungi</taxon>
        <taxon>Fungi incertae sedis</taxon>
        <taxon>Chytridiomycota</taxon>
        <taxon>Chytridiomycota incertae sedis</taxon>
        <taxon>Chytridiomycetes</taxon>
        <taxon>Chytridiomycetes incertae sedis</taxon>
        <taxon>Blyttiomyces</taxon>
    </lineage>
</organism>
<dbReference type="Gene3D" id="1.20.80.10">
    <property type="match status" value="1"/>
</dbReference>
<dbReference type="PROSITE" id="PS51228">
    <property type="entry name" value="ACB_2"/>
    <property type="match status" value="1"/>
</dbReference>
<evidence type="ECO:0000313" key="3">
    <source>
        <dbReference type="EMBL" id="RKO83252.1"/>
    </source>
</evidence>
<evidence type="ECO:0000256" key="1">
    <source>
        <dbReference type="SAM" id="MobiDB-lite"/>
    </source>
</evidence>
<reference evidence="4" key="1">
    <citation type="journal article" date="2018" name="Nat. Microbiol.">
        <title>Leveraging single-cell genomics to expand the fungal tree of life.</title>
        <authorList>
            <person name="Ahrendt S.R."/>
            <person name="Quandt C.A."/>
            <person name="Ciobanu D."/>
            <person name="Clum A."/>
            <person name="Salamov A."/>
            <person name="Andreopoulos B."/>
            <person name="Cheng J.F."/>
            <person name="Woyke T."/>
            <person name="Pelin A."/>
            <person name="Henrissat B."/>
            <person name="Reynolds N.K."/>
            <person name="Benny G.L."/>
            <person name="Smith M.E."/>
            <person name="James T.Y."/>
            <person name="Grigoriev I.V."/>
        </authorList>
    </citation>
    <scope>NUCLEOTIDE SEQUENCE [LARGE SCALE GENOMIC DNA]</scope>
</reference>
<gene>
    <name evidence="3" type="ORF">BDK51DRAFT_45425</name>
</gene>
<sequence>MPSYGVGRGWIAVSPYEASRQGVPTVGPSRCTEPSAAAPNACDIPTPEARRSQSPTLATNHFLSQRVSFDQAFLQEDELVLVLVEFSLELALSLCLGFIEWGAEQQQPPPTLLALAMATPDLSEHTTQDLQNSLENFDLEEDEEDIEIVLDQFERAAARLAAFTATLGNDVLLEVPRIDPLSFGLGRAAYALYKIVTVGKCNTPRPGLFEFAKKAK</sequence>
<dbReference type="Proteomes" id="UP000269721">
    <property type="component" value="Unassembled WGS sequence"/>
</dbReference>
<dbReference type="AlphaFoldDB" id="A0A4P9VVU2"/>
<dbReference type="GO" id="GO:0000062">
    <property type="term" value="F:fatty-acyl-CoA binding"/>
    <property type="evidence" value="ECO:0007669"/>
    <property type="project" value="InterPro"/>
</dbReference>
<keyword evidence="4" id="KW-1185">Reference proteome</keyword>
<dbReference type="Pfam" id="PF00887">
    <property type="entry name" value="ACBP"/>
    <property type="match status" value="1"/>
</dbReference>
<feature type="domain" description="ACB" evidence="2">
    <location>
        <begin position="149"/>
        <end position="216"/>
    </location>
</feature>